<comment type="similarity">
    <text evidence="1">Belongs to the LysR transcriptional regulatory family.</text>
</comment>
<organism evidence="6 7">
    <name type="scientific">Candidatus Gallilactobacillus intestinavium</name>
    <dbReference type="NCBI Taxonomy" id="2840838"/>
    <lineage>
        <taxon>Bacteria</taxon>
        <taxon>Bacillati</taxon>
        <taxon>Bacillota</taxon>
        <taxon>Bacilli</taxon>
        <taxon>Lactobacillales</taxon>
        <taxon>Lactobacillaceae</taxon>
        <taxon>Lactobacillaceae incertae sedis</taxon>
        <taxon>Candidatus Gallilactobacillus</taxon>
    </lineage>
</organism>
<reference evidence="6" key="1">
    <citation type="submission" date="2020-10" db="EMBL/GenBank/DDBJ databases">
        <authorList>
            <person name="Gilroy R."/>
        </authorList>
    </citation>
    <scope>NUCLEOTIDE SEQUENCE</scope>
    <source>
        <strain evidence="6">C6-149</strain>
    </source>
</reference>
<dbReference type="Proteomes" id="UP000823614">
    <property type="component" value="Unassembled WGS sequence"/>
</dbReference>
<evidence type="ECO:0000313" key="6">
    <source>
        <dbReference type="EMBL" id="MBO8441258.1"/>
    </source>
</evidence>
<gene>
    <name evidence="6" type="ORF">IAA89_02290</name>
</gene>
<dbReference type="EMBL" id="JADIMP010000044">
    <property type="protein sequence ID" value="MBO8441258.1"/>
    <property type="molecule type" value="Genomic_DNA"/>
</dbReference>
<name>A0A9D9H934_9LACO</name>
<dbReference type="GO" id="GO:0000976">
    <property type="term" value="F:transcription cis-regulatory region binding"/>
    <property type="evidence" value="ECO:0007669"/>
    <property type="project" value="TreeGrafter"/>
</dbReference>
<evidence type="ECO:0000313" key="7">
    <source>
        <dbReference type="Proteomes" id="UP000823614"/>
    </source>
</evidence>
<keyword evidence="4" id="KW-0804">Transcription</keyword>
<protein>
    <submittedName>
        <fullName evidence="6">LysR family transcriptional regulator</fullName>
    </submittedName>
</protein>
<accession>A0A9D9H934</accession>
<dbReference type="Pfam" id="PF00126">
    <property type="entry name" value="HTH_1"/>
    <property type="match status" value="1"/>
</dbReference>
<dbReference type="Gene3D" id="1.10.10.10">
    <property type="entry name" value="Winged helix-like DNA-binding domain superfamily/Winged helix DNA-binding domain"/>
    <property type="match status" value="1"/>
</dbReference>
<dbReference type="InterPro" id="IPR036388">
    <property type="entry name" value="WH-like_DNA-bd_sf"/>
</dbReference>
<feature type="domain" description="HTH lysR-type" evidence="5">
    <location>
        <begin position="1"/>
        <end position="58"/>
    </location>
</feature>
<evidence type="ECO:0000256" key="3">
    <source>
        <dbReference type="ARBA" id="ARBA00023125"/>
    </source>
</evidence>
<dbReference type="GO" id="GO:0003700">
    <property type="term" value="F:DNA-binding transcription factor activity"/>
    <property type="evidence" value="ECO:0007669"/>
    <property type="project" value="InterPro"/>
</dbReference>
<dbReference type="PANTHER" id="PTHR30126">
    <property type="entry name" value="HTH-TYPE TRANSCRIPTIONAL REGULATOR"/>
    <property type="match status" value="1"/>
</dbReference>
<dbReference type="CDD" id="cd05466">
    <property type="entry name" value="PBP2_LTTR_substrate"/>
    <property type="match status" value="1"/>
</dbReference>
<dbReference type="PRINTS" id="PR00039">
    <property type="entry name" value="HTHLYSR"/>
</dbReference>
<proteinExistence type="inferred from homology"/>
<evidence type="ECO:0000259" key="5">
    <source>
        <dbReference type="PROSITE" id="PS50931"/>
    </source>
</evidence>
<keyword evidence="2" id="KW-0805">Transcription regulation</keyword>
<dbReference type="InterPro" id="IPR005119">
    <property type="entry name" value="LysR_subst-bd"/>
</dbReference>
<sequence length="275" mass="32171">MIKNIEIFQKVYEERSFSEAAKSFFCSQPTISNSIKQLENVLNTKLFIRNGHNQITPTHDGNQFYLDSLKIINEWENATYRINQTKKQRKINLNVAGTQTTLSSTIPHLMKSLISSLNKINIKIQTINPNDALQLLLTHKITFALLEKPLINENVYSIEFAYNDLVLAGNPDQIWLLREKDSITYHYTMQYFREHNLRPQKNIQCDNDEIIKRLLSQGIGQSIVSKRLISPTINYQQLPKEYHQKFYFIYNKSITNHKISQLLKQIKNILIQSNI</sequence>
<keyword evidence="3" id="KW-0238">DNA-binding</keyword>
<dbReference type="Gene3D" id="3.40.190.10">
    <property type="entry name" value="Periplasmic binding protein-like II"/>
    <property type="match status" value="1"/>
</dbReference>
<evidence type="ECO:0000256" key="2">
    <source>
        <dbReference type="ARBA" id="ARBA00023015"/>
    </source>
</evidence>
<reference evidence="6" key="2">
    <citation type="journal article" date="2021" name="PeerJ">
        <title>Extensive microbial diversity within the chicken gut microbiome revealed by metagenomics and culture.</title>
        <authorList>
            <person name="Gilroy R."/>
            <person name="Ravi A."/>
            <person name="Getino M."/>
            <person name="Pursley I."/>
            <person name="Horton D.L."/>
            <person name="Alikhan N.F."/>
            <person name="Baker D."/>
            <person name="Gharbi K."/>
            <person name="Hall N."/>
            <person name="Watson M."/>
            <person name="Adriaenssens E.M."/>
            <person name="Foster-Nyarko E."/>
            <person name="Jarju S."/>
            <person name="Secka A."/>
            <person name="Antonio M."/>
            <person name="Oren A."/>
            <person name="Chaudhuri R.R."/>
            <person name="La Ragione R."/>
            <person name="Hildebrand F."/>
            <person name="Pallen M.J."/>
        </authorList>
    </citation>
    <scope>NUCLEOTIDE SEQUENCE</scope>
    <source>
        <strain evidence="6">C6-149</strain>
    </source>
</reference>
<dbReference type="Pfam" id="PF03466">
    <property type="entry name" value="LysR_substrate"/>
    <property type="match status" value="1"/>
</dbReference>
<dbReference type="PANTHER" id="PTHR30126:SF40">
    <property type="entry name" value="HTH-TYPE TRANSCRIPTIONAL REGULATOR GLTR"/>
    <property type="match status" value="1"/>
</dbReference>
<comment type="caution">
    <text evidence="6">The sequence shown here is derived from an EMBL/GenBank/DDBJ whole genome shotgun (WGS) entry which is preliminary data.</text>
</comment>
<dbReference type="AlphaFoldDB" id="A0A9D9H934"/>
<dbReference type="SUPFAM" id="SSF53850">
    <property type="entry name" value="Periplasmic binding protein-like II"/>
    <property type="match status" value="1"/>
</dbReference>
<dbReference type="PROSITE" id="PS50931">
    <property type="entry name" value="HTH_LYSR"/>
    <property type="match status" value="1"/>
</dbReference>
<dbReference type="SUPFAM" id="SSF46785">
    <property type="entry name" value="Winged helix' DNA-binding domain"/>
    <property type="match status" value="1"/>
</dbReference>
<dbReference type="InterPro" id="IPR036390">
    <property type="entry name" value="WH_DNA-bd_sf"/>
</dbReference>
<dbReference type="InterPro" id="IPR000847">
    <property type="entry name" value="LysR_HTH_N"/>
</dbReference>
<evidence type="ECO:0000256" key="1">
    <source>
        <dbReference type="ARBA" id="ARBA00009437"/>
    </source>
</evidence>
<evidence type="ECO:0000256" key="4">
    <source>
        <dbReference type="ARBA" id="ARBA00023163"/>
    </source>
</evidence>